<dbReference type="EMBL" id="AHJE01000012">
    <property type="protein sequence ID" value="EHP44257.1"/>
    <property type="molecule type" value="Genomic_DNA"/>
</dbReference>
<comment type="caution">
    <text evidence="1">The sequence shown here is derived from an EMBL/GenBank/DDBJ whole genome shotgun (WGS) entry which is preliminary data.</text>
</comment>
<evidence type="ECO:0000313" key="1">
    <source>
        <dbReference type="EMBL" id="EHP44257.1"/>
    </source>
</evidence>
<name>H1S041_9BURK</name>
<organism evidence="1 2">
    <name type="scientific">Cupriavidus basilensis OR16</name>
    <dbReference type="NCBI Taxonomy" id="1127483"/>
    <lineage>
        <taxon>Bacteria</taxon>
        <taxon>Pseudomonadati</taxon>
        <taxon>Pseudomonadota</taxon>
        <taxon>Betaproteobacteria</taxon>
        <taxon>Burkholderiales</taxon>
        <taxon>Burkholderiaceae</taxon>
        <taxon>Cupriavidus</taxon>
    </lineage>
</organism>
<dbReference type="AlphaFoldDB" id="H1S041"/>
<evidence type="ECO:0000313" key="2">
    <source>
        <dbReference type="Proteomes" id="UP000005808"/>
    </source>
</evidence>
<gene>
    <name evidence="1" type="ORF">OR16_04747</name>
</gene>
<sequence length="39" mass="4319">MAQQNAGDASLDTTTRYVTTEAARRMEAMQAAWNTRKGD</sequence>
<accession>H1S041</accession>
<proteinExistence type="predicted"/>
<reference evidence="1 2" key="1">
    <citation type="journal article" date="2012" name="J. Bacteriol.">
        <title>De Novo Genome Project of Cupriavidus basilensis OR16.</title>
        <authorList>
            <person name="Cserhati M."/>
            <person name="Kriszt B."/>
            <person name="Szoboszlay S."/>
            <person name="Toth A."/>
            <person name="Szabo I."/>
            <person name="Tancsics A."/>
            <person name="Nagy I."/>
            <person name="Horvath B."/>
            <person name="Nagy I."/>
            <person name="Kukolya J."/>
        </authorList>
    </citation>
    <scope>NUCLEOTIDE SEQUENCE [LARGE SCALE GENOMIC DNA]</scope>
    <source>
        <strain evidence="1 2">OR16</strain>
    </source>
</reference>
<protein>
    <submittedName>
        <fullName evidence="1">Putative integrase/recombinase protein</fullName>
    </submittedName>
</protein>
<dbReference type="Proteomes" id="UP000005808">
    <property type="component" value="Unassembled WGS sequence"/>
</dbReference>
<dbReference type="PATRIC" id="fig|1127483.3.peg.943"/>